<feature type="domain" description="C2H2-type" evidence="2">
    <location>
        <begin position="103"/>
        <end position="131"/>
    </location>
</feature>
<dbReference type="OrthoDB" id="2687452at2759"/>
<comment type="caution">
    <text evidence="3">The sequence shown here is derived from an EMBL/GenBank/DDBJ whole genome shotgun (WGS) entry which is preliminary data.</text>
</comment>
<dbReference type="SUPFAM" id="SSF57667">
    <property type="entry name" value="beta-beta-alpha zinc fingers"/>
    <property type="match status" value="1"/>
</dbReference>
<dbReference type="EMBL" id="MAVT02000137">
    <property type="protein sequence ID" value="POS79109.1"/>
    <property type="molecule type" value="Genomic_DNA"/>
</dbReference>
<dbReference type="SMART" id="SM00355">
    <property type="entry name" value="ZnF_C2H2"/>
    <property type="match status" value="2"/>
</dbReference>
<evidence type="ECO:0000313" key="4">
    <source>
        <dbReference type="Proteomes" id="UP000094444"/>
    </source>
</evidence>
<feature type="domain" description="C2H2-type" evidence="2">
    <location>
        <begin position="74"/>
        <end position="104"/>
    </location>
</feature>
<dbReference type="InterPro" id="IPR013087">
    <property type="entry name" value="Znf_C2H2_type"/>
</dbReference>
<keyword evidence="4" id="KW-1185">Reference proteome</keyword>
<keyword evidence="1" id="KW-0863">Zinc-finger</keyword>
<dbReference type="GO" id="GO:0008270">
    <property type="term" value="F:zinc ion binding"/>
    <property type="evidence" value="ECO:0007669"/>
    <property type="project" value="UniProtKB-KW"/>
</dbReference>
<gene>
    <name evidence="3" type="ORF">DHEL01_v202502</name>
</gene>
<organism evidence="3 4">
    <name type="scientific">Diaporthe helianthi</name>
    <dbReference type="NCBI Taxonomy" id="158607"/>
    <lineage>
        <taxon>Eukaryota</taxon>
        <taxon>Fungi</taxon>
        <taxon>Dikarya</taxon>
        <taxon>Ascomycota</taxon>
        <taxon>Pezizomycotina</taxon>
        <taxon>Sordariomycetes</taxon>
        <taxon>Sordariomycetidae</taxon>
        <taxon>Diaporthales</taxon>
        <taxon>Diaporthaceae</taxon>
        <taxon>Diaporthe</taxon>
    </lineage>
</organism>
<dbReference type="STRING" id="158607.A0A2P5I9C8"/>
<dbReference type="InterPro" id="IPR036236">
    <property type="entry name" value="Znf_C2H2_sf"/>
</dbReference>
<dbReference type="InParanoid" id="A0A2P5I9C8"/>
<sequence length="319" mass="34144">MSQYNATALSAADNAGQDATDLELAPFLPTMSQSGDWNLPAAAGQGQSVGSDVALPPNDESLEQHAAKTKHKAYLCTCGCQKGFTKRSALRRHTQESIQAREHQCPLCDDKFKRVGHVEQHLRLVHNKSKDEIKRLLSTQKSKPHQALEQSSIVSAAVPTTASMVVQAAPDQVAVSDGLRTGPNGFPAMAHVDYLGSRPGWGASSAFFPALRVPVPGPGQVTSVTPAFTPQNFVMQAPALPAYYPAYPTGAMPELTGFFANPVPTASNYPLAPLDGTNDFFNMNLASVPKNSADGFDVPDLGNNFMVNYSGFAFNTFEF</sequence>
<evidence type="ECO:0000259" key="2">
    <source>
        <dbReference type="PROSITE" id="PS50157"/>
    </source>
</evidence>
<accession>A0A2P5I9C8</accession>
<dbReference type="PROSITE" id="PS00028">
    <property type="entry name" value="ZINC_FINGER_C2H2_1"/>
    <property type="match status" value="1"/>
</dbReference>
<keyword evidence="1" id="KW-0862">Zinc</keyword>
<keyword evidence="1" id="KW-0479">Metal-binding</keyword>
<proteinExistence type="predicted"/>
<dbReference type="Proteomes" id="UP000094444">
    <property type="component" value="Unassembled WGS sequence"/>
</dbReference>
<dbReference type="Gene3D" id="3.30.160.60">
    <property type="entry name" value="Classic Zinc Finger"/>
    <property type="match status" value="1"/>
</dbReference>
<dbReference type="AlphaFoldDB" id="A0A2P5I9C8"/>
<reference evidence="3" key="1">
    <citation type="submission" date="2017-09" db="EMBL/GenBank/DDBJ databases">
        <title>Polyketide synthases of a Diaporthe helianthi virulent isolate.</title>
        <authorList>
            <person name="Baroncelli R."/>
        </authorList>
    </citation>
    <scope>NUCLEOTIDE SEQUENCE [LARGE SCALE GENOMIC DNA]</scope>
    <source>
        <strain evidence="3">7/96</strain>
    </source>
</reference>
<name>A0A2P5I9C8_DIAHE</name>
<protein>
    <recommendedName>
        <fullName evidence="2">C2H2-type domain-containing protein</fullName>
    </recommendedName>
</protein>
<dbReference type="PROSITE" id="PS50157">
    <property type="entry name" value="ZINC_FINGER_C2H2_2"/>
    <property type="match status" value="2"/>
</dbReference>
<evidence type="ECO:0000313" key="3">
    <source>
        <dbReference type="EMBL" id="POS79109.1"/>
    </source>
</evidence>
<evidence type="ECO:0000256" key="1">
    <source>
        <dbReference type="PROSITE-ProRule" id="PRU00042"/>
    </source>
</evidence>